<evidence type="ECO:0000313" key="1">
    <source>
        <dbReference type="EMBL" id="MUB62741.1"/>
    </source>
</evidence>
<dbReference type="EMBL" id="WNME01000003">
    <property type="protein sequence ID" value="MUB62741.1"/>
    <property type="molecule type" value="Genomic_DNA"/>
</dbReference>
<protein>
    <submittedName>
        <fullName evidence="2">ABC transporter substrate-binding protein</fullName>
    </submittedName>
    <submittedName>
        <fullName evidence="1">Extracellular solute-binding protein</fullName>
    </submittedName>
</protein>
<dbReference type="AlphaFoldDB" id="A0A174V398"/>
<dbReference type="Pfam" id="PF13416">
    <property type="entry name" value="SBP_bac_8"/>
    <property type="match status" value="1"/>
</dbReference>
<gene>
    <name evidence="2" type="ORF">DXD79_08325</name>
    <name evidence="1" type="ORF">GNE07_06655</name>
</gene>
<comment type="caution">
    <text evidence="1">The sequence shown here is derived from an EMBL/GenBank/DDBJ whole genome shotgun (WGS) entry which is preliminary data.</text>
</comment>
<name>A0A174V398_9FIRM</name>
<dbReference type="GeneID" id="93150248"/>
<dbReference type="Gene3D" id="3.40.190.10">
    <property type="entry name" value="Periplasmic binding protein-like II"/>
    <property type="match status" value="1"/>
</dbReference>
<dbReference type="PANTHER" id="PTHR43649:SF12">
    <property type="entry name" value="DIACETYLCHITOBIOSE BINDING PROTEIN DASA"/>
    <property type="match status" value="1"/>
</dbReference>
<dbReference type="OrthoDB" id="9795467at2"/>
<dbReference type="InterPro" id="IPR006059">
    <property type="entry name" value="SBP"/>
</dbReference>
<organism evidence="1 4">
    <name type="scientific">Hungatella hathewayi</name>
    <dbReference type="NCBI Taxonomy" id="154046"/>
    <lineage>
        <taxon>Bacteria</taxon>
        <taxon>Bacillati</taxon>
        <taxon>Bacillota</taxon>
        <taxon>Clostridia</taxon>
        <taxon>Lachnospirales</taxon>
        <taxon>Lachnospiraceae</taxon>
        <taxon>Hungatella</taxon>
    </lineage>
</organism>
<evidence type="ECO:0000313" key="4">
    <source>
        <dbReference type="Proteomes" id="UP000434223"/>
    </source>
</evidence>
<dbReference type="CDD" id="cd14748">
    <property type="entry name" value="PBP2_UgpB"/>
    <property type="match status" value="1"/>
</dbReference>
<dbReference type="InterPro" id="IPR050490">
    <property type="entry name" value="Bact_solute-bd_prot1"/>
</dbReference>
<dbReference type="SUPFAM" id="SSF53850">
    <property type="entry name" value="Periplasmic binding protein-like II"/>
    <property type="match status" value="1"/>
</dbReference>
<reference evidence="2 3" key="1">
    <citation type="submission" date="2018-08" db="EMBL/GenBank/DDBJ databases">
        <title>A genome reference for cultivated species of the human gut microbiota.</title>
        <authorList>
            <person name="Zou Y."/>
            <person name="Xue W."/>
            <person name="Luo G."/>
        </authorList>
    </citation>
    <scope>NUCLEOTIDE SEQUENCE [LARGE SCALE GENOMIC DNA]</scope>
    <source>
        <strain evidence="2 3">TM09-12</strain>
    </source>
</reference>
<proteinExistence type="predicted"/>
<dbReference type="Proteomes" id="UP000263014">
    <property type="component" value="Unassembled WGS sequence"/>
</dbReference>
<dbReference type="Proteomes" id="UP000434223">
    <property type="component" value="Unassembled WGS sequence"/>
</dbReference>
<evidence type="ECO:0000313" key="2">
    <source>
        <dbReference type="EMBL" id="RGJ06000.1"/>
    </source>
</evidence>
<sequence length="451" mass="49392">MKLKCPLINHCRTSIFKKAFRTGTSAAVLLAVSLSLLTGCGGKAPDDTVTADGKVQVRFWYSGGKTAAGVMEDIIEDFNLSQSEYTVIGVQQADYDETYTKLQAGIAGKNAADIALLDSDKTRNLAKKELLAPLDQYIEQDSSFNKEDLIPVFYRQCLGDDGILYAMPAYGTTQVMYYNRDLFEKAGIQPDTIKTWEDLAKASALIQQNTGANGWEPMWGEDNLIDMALSNGGAMISDDGRTVLINTEPWVETWEAARRWIHEDKTMVIHYGGQGWEYWYDTMDDVLQDKAGGYTGSSGDQADLDFSKVGAMEQPGFGDNPSAPVARVLQIVMVETGKDKTKDGAYQFMKYFADASQQARWSMATGYIPVRETTLDIPEYQSYTAENPHALVPLSQAMHASPDPIDPTGGKIFDALAIAADKVEIENVPAADALKEAAETAQAALDAINQK</sequence>
<reference evidence="1 4" key="2">
    <citation type="submission" date="2019-09" db="EMBL/GenBank/DDBJ databases">
        <title>Draft genome sequencing of Hungatella hathewayi 123Y-2.</title>
        <authorList>
            <person name="Lv Q."/>
            <person name="Li S."/>
        </authorList>
    </citation>
    <scope>NUCLEOTIDE SEQUENCE [LARGE SCALE GENOMIC DNA]</scope>
    <source>
        <strain evidence="1 4">123Y-2</strain>
    </source>
</reference>
<dbReference type="RefSeq" id="WP_006776529.1">
    <property type="nucleotide sequence ID" value="NZ_CABJBJ010000011.1"/>
</dbReference>
<accession>A0A174V398</accession>
<evidence type="ECO:0000313" key="3">
    <source>
        <dbReference type="Proteomes" id="UP000263014"/>
    </source>
</evidence>
<dbReference type="PANTHER" id="PTHR43649">
    <property type="entry name" value="ARABINOSE-BINDING PROTEIN-RELATED"/>
    <property type="match status" value="1"/>
</dbReference>
<dbReference type="EMBL" id="QSON01000003">
    <property type="protein sequence ID" value="RGJ06000.1"/>
    <property type="molecule type" value="Genomic_DNA"/>
</dbReference>